<dbReference type="CDD" id="cd14014">
    <property type="entry name" value="STKc_PknB_like"/>
    <property type="match status" value="1"/>
</dbReference>
<keyword evidence="2" id="KW-0547">Nucleotide-binding</keyword>
<dbReference type="GO" id="GO:0004674">
    <property type="term" value="F:protein serine/threonine kinase activity"/>
    <property type="evidence" value="ECO:0007669"/>
    <property type="project" value="UniProtKB-KW"/>
</dbReference>
<feature type="compositionally biased region" description="Basic residues" evidence="5">
    <location>
        <begin position="214"/>
        <end position="225"/>
    </location>
</feature>
<feature type="region of interest" description="Disordered" evidence="5">
    <location>
        <begin position="1"/>
        <end position="29"/>
    </location>
</feature>
<gene>
    <name evidence="7" type="ORF">FTUN_3908</name>
</gene>
<organism evidence="7 8">
    <name type="scientific">Frigoriglobus tundricola</name>
    <dbReference type="NCBI Taxonomy" id="2774151"/>
    <lineage>
        <taxon>Bacteria</taxon>
        <taxon>Pseudomonadati</taxon>
        <taxon>Planctomycetota</taxon>
        <taxon>Planctomycetia</taxon>
        <taxon>Gemmatales</taxon>
        <taxon>Gemmataceae</taxon>
        <taxon>Frigoriglobus</taxon>
    </lineage>
</organism>
<dbReference type="Proteomes" id="UP000503447">
    <property type="component" value="Chromosome"/>
</dbReference>
<dbReference type="PROSITE" id="PS00108">
    <property type="entry name" value="PROTEIN_KINASE_ST"/>
    <property type="match status" value="1"/>
</dbReference>
<dbReference type="AlphaFoldDB" id="A0A6M5YST0"/>
<evidence type="ECO:0000256" key="3">
    <source>
        <dbReference type="ARBA" id="ARBA00022777"/>
    </source>
</evidence>
<dbReference type="GO" id="GO:0005524">
    <property type="term" value="F:ATP binding"/>
    <property type="evidence" value="ECO:0007669"/>
    <property type="project" value="UniProtKB-KW"/>
</dbReference>
<keyword evidence="8" id="KW-1185">Reference proteome</keyword>
<dbReference type="SMART" id="SM00220">
    <property type="entry name" value="S_TKc"/>
    <property type="match status" value="1"/>
</dbReference>
<keyword evidence="1" id="KW-0808">Transferase</keyword>
<keyword evidence="3 7" id="KW-0418">Kinase</keyword>
<dbReference type="KEGG" id="ftj:FTUN_3908"/>
<keyword evidence="7" id="KW-0723">Serine/threonine-protein kinase</keyword>
<dbReference type="Gene3D" id="1.10.510.10">
    <property type="entry name" value="Transferase(Phosphotransferase) domain 1"/>
    <property type="match status" value="1"/>
</dbReference>
<evidence type="ECO:0000313" key="8">
    <source>
        <dbReference type="Proteomes" id="UP000503447"/>
    </source>
</evidence>
<evidence type="ECO:0000256" key="5">
    <source>
        <dbReference type="SAM" id="MobiDB-lite"/>
    </source>
</evidence>
<proteinExistence type="predicted"/>
<accession>A0A6M5YST0</accession>
<sequence>MPDDLPVTRLPAPDTDPELTRVRSGAASTDAVAGLSTDHPLYRSPPQLPAVPGYRVTHEIARGGMGCVLAARDLVLDRDVAIKVLLPGGDTADAARRFVTESKVTAQLPHPNVPPVYALGTLGDGSPFLVMKLVAGRTLAALLEQRGAPGDDLSRFVQAFEQVCLAVGFAHSQGVVHRDLKPANIMVGAFGEVQVMDWGLARLLNEGPTPPRAPRPRATRPRATRPRAAPA</sequence>
<dbReference type="InterPro" id="IPR011009">
    <property type="entry name" value="Kinase-like_dom_sf"/>
</dbReference>
<dbReference type="Pfam" id="PF00069">
    <property type="entry name" value="Pkinase"/>
    <property type="match status" value="1"/>
</dbReference>
<dbReference type="InterPro" id="IPR000719">
    <property type="entry name" value="Prot_kinase_dom"/>
</dbReference>
<evidence type="ECO:0000259" key="6">
    <source>
        <dbReference type="PROSITE" id="PS50011"/>
    </source>
</evidence>
<dbReference type="InterPro" id="IPR008271">
    <property type="entry name" value="Ser/Thr_kinase_AS"/>
</dbReference>
<evidence type="ECO:0000313" key="7">
    <source>
        <dbReference type="EMBL" id="QJW96351.1"/>
    </source>
</evidence>
<feature type="region of interest" description="Disordered" evidence="5">
    <location>
        <begin position="205"/>
        <end position="231"/>
    </location>
</feature>
<dbReference type="EMBL" id="CP053452">
    <property type="protein sequence ID" value="QJW96351.1"/>
    <property type="molecule type" value="Genomic_DNA"/>
</dbReference>
<feature type="domain" description="Protein kinase" evidence="6">
    <location>
        <begin position="54"/>
        <end position="231"/>
    </location>
</feature>
<keyword evidence="4" id="KW-0067">ATP-binding</keyword>
<dbReference type="Gene3D" id="3.30.200.20">
    <property type="entry name" value="Phosphorylase Kinase, domain 1"/>
    <property type="match status" value="1"/>
</dbReference>
<dbReference type="RefSeq" id="WP_171471953.1">
    <property type="nucleotide sequence ID" value="NZ_CP053452.2"/>
</dbReference>
<dbReference type="PANTHER" id="PTHR43289:SF6">
    <property type="entry name" value="SERINE_THREONINE-PROTEIN KINASE NEKL-3"/>
    <property type="match status" value="1"/>
</dbReference>
<evidence type="ECO:0000256" key="1">
    <source>
        <dbReference type="ARBA" id="ARBA00022679"/>
    </source>
</evidence>
<dbReference type="PROSITE" id="PS50011">
    <property type="entry name" value="PROTEIN_KINASE_DOM"/>
    <property type="match status" value="1"/>
</dbReference>
<dbReference type="SUPFAM" id="SSF56112">
    <property type="entry name" value="Protein kinase-like (PK-like)"/>
    <property type="match status" value="1"/>
</dbReference>
<dbReference type="PANTHER" id="PTHR43289">
    <property type="entry name" value="MITOGEN-ACTIVATED PROTEIN KINASE KINASE KINASE 20-RELATED"/>
    <property type="match status" value="1"/>
</dbReference>
<evidence type="ECO:0000256" key="2">
    <source>
        <dbReference type="ARBA" id="ARBA00022741"/>
    </source>
</evidence>
<name>A0A6M5YST0_9BACT</name>
<protein>
    <submittedName>
        <fullName evidence="7">Serine/threonine protein kinase</fullName>
    </submittedName>
</protein>
<evidence type="ECO:0000256" key="4">
    <source>
        <dbReference type="ARBA" id="ARBA00022840"/>
    </source>
</evidence>
<reference evidence="8" key="1">
    <citation type="submission" date="2020-05" db="EMBL/GenBank/DDBJ databases">
        <title>Frigoriglobus tundricola gen. nov., sp. nov., a psychrotolerant cellulolytic planctomycete of the family Gemmataceae with two divergent copies of 16S rRNA gene.</title>
        <authorList>
            <person name="Kulichevskaya I.S."/>
            <person name="Ivanova A.A."/>
            <person name="Naumoff D.G."/>
            <person name="Beletsky A.V."/>
            <person name="Rijpstra W.I.C."/>
            <person name="Sinninghe Damste J.S."/>
            <person name="Mardanov A.V."/>
            <person name="Ravin N.V."/>
            <person name="Dedysh S.N."/>
        </authorList>
    </citation>
    <scope>NUCLEOTIDE SEQUENCE [LARGE SCALE GENOMIC DNA]</scope>
    <source>
        <strain evidence="8">PL17</strain>
    </source>
</reference>